<protein>
    <submittedName>
        <fullName evidence="3">Alkylhydroperoxidase/carboxymuconolactone decarboxylase family protein YurZ</fullName>
    </submittedName>
</protein>
<evidence type="ECO:0000313" key="4">
    <source>
        <dbReference type="Proteomes" id="UP000295807"/>
    </source>
</evidence>
<dbReference type="Proteomes" id="UP000295807">
    <property type="component" value="Unassembled WGS sequence"/>
</dbReference>
<proteinExistence type="predicted"/>
<dbReference type="GO" id="GO:0051920">
    <property type="term" value="F:peroxiredoxin activity"/>
    <property type="evidence" value="ECO:0007669"/>
    <property type="project" value="InterPro"/>
</dbReference>
<evidence type="ECO:0000259" key="2">
    <source>
        <dbReference type="Pfam" id="PF02627"/>
    </source>
</evidence>
<dbReference type="SUPFAM" id="SSF69118">
    <property type="entry name" value="AhpD-like"/>
    <property type="match status" value="1"/>
</dbReference>
<comment type="caution">
    <text evidence="3">The sequence shown here is derived from an EMBL/GenBank/DDBJ whole genome shotgun (WGS) entry which is preliminary data.</text>
</comment>
<name>A0A4R3KLD3_9SPHI</name>
<dbReference type="Pfam" id="PF02627">
    <property type="entry name" value="CMD"/>
    <property type="match status" value="2"/>
</dbReference>
<feature type="signal peptide" evidence="1">
    <location>
        <begin position="1"/>
        <end position="26"/>
    </location>
</feature>
<dbReference type="PANTHER" id="PTHR33570:SF2">
    <property type="entry name" value="CARBOXYMUCONOLACTONE DECARBOXYLASE-LIKE DOMAIN-CONTAINING PROTEIN"/>
    <property type="match status" value="1"/>
</dbReference>
<feature type="chain" id="PRO_5020329197" evidence="1">
    <location>
        <begin position="27"/>
        <end position="242"/>
    </location>
</feature>
<dbReference type="AlphaFoldDB" id="A0A4R3KLD3"/>
<evidence type="ECO:0000313" key="3">
    <source>
        <dbReference type="EMBL" id="TCS84696.1"/>
    </source>
</evidence>
<keyword evidence="1" id="KW-0732">Signal</keyword>
<organism evidence="3 4">
    <name type="scientific">Anseongella ginsenosidimutans</name>
    <dbReference type="NCBI Taxonomy" id="496056"/>
    <lineage>
        <taxon>Bacteria</taxon>
        <taxon>Pseudomonadati</taxon>
        <taxon>Bacteroidota</taxon>
        <taxon>Sphingobacteriia</taxon>
        <taxon>Sphingobacteriales</taxon>
        <taxon>Sphingobacteriaceae</taxon>
        <taxon>Anseongella</taxon>
    </lineage>
</organism>
<dbReference type="EMBL" id="SMAD01000019">
    <property type="protein sequence ID" value="TCS84696.1"/>
    <property type="molecule type" value="Genomic_DNA"/>
</dbReference>
<feature type="domain" description="Carboxymuconolactone decarboxylase-like" evidence="2">
    <location>
        <begin position="155"/>
        <end position="231"/>
    </location>
</feature>
<evidence type="ECO:0000256" key="1">
    <source>
        <dbReference type="SAM" id="SignalP"/>
    </source>
</evidence>
<dbReference type="Gene3D" id="1.20.1290.10">
    <property type="entry name" value="AhpD-like"/>
    <property type="match status" value="1"/>
</dbReference>
<dbReference type="InterPro" id="IPR052512">
    <property type="entry name" value="4CMD/NDH-1_regulator"/>
</dbReference>
<keyword evidence="3" id="KW-0575">Peroxidase</keyword>
<keyword evidence="3" id="KW-0560">Oxidoreductase</keyword>
<accession>A0A4R3KLD3</accession>
<gene>
    <name evidence="3" type="ORF">EDD80_11910</name>
</gene>
<keyword evidence="4" id="KW-1185">Reference proteome</keyword>
<feature type="domain" description="Carboxymuconolactone decarboxylase-like" evidence="2">
    <location>
        <begin position="30"/>
        <end position="94"/>
    </location>
</feature>
<dbReference type="InterPro" id="IPR029032">
    <property type="entry name" value="AhpD-like"/>
</dbReference>
<sequence length="242" mass="26831">MIDLFNKKPVLATLMTMVAMFSTVNAQQKSKAEEPLSPKQESIIVIASYTAQGGLENLHQALGTGLDNGLTVNQIKEAIVHAYAYCGFPRSIRGLQTFMEVLDERKARGINDDWGPEASPIADERNKYERGAETLYELTGKKWDKPESGYGAFSPEIDRFLKEHLFADIFERDVLSYAERELVTVSVLSGIGGVEPMLRSHLNICLNVGLTPKQLQQFAGIIKRTIGKQEAKAVQTALDEVL</sequence>
<dbReference type="PANTHER" id="PTHR33570">
    <property type="entry name" value="4-CARBOXYMUCONOLACTONE DECARBOXYLASE FAMILY PROTEIN"/>
    <property type="match status" value="1"/>
</dbReference>
<dbReference type="InterPro" id="IPR003779">
    <property type="entry name" value="CMD-like"/>
</dbReference>
<reference evidence="3 4" key="1">
    <citation type="submission" date="2019-03" db="EMBL/GenBank/DDBJ databases">
        <title>Genomic Encyclopedia of Type Strains, Phase IV (KMG-IV): sequencing the most valuable type-strain genomes for metagenomic binning, comparative biology and taxonomic classification.</title>
        <authorList>
            <person name="Goeker M."/>
        </authorList>
    </citation>
    <scope>NUCLEOTIDE SEQUENCE [LARGE SCALE GENOMIC DNA]</scope>
    <source>
        <strain evidence="3 4">DSM 21100</strain>
    </source>
</reference>